<protein>
    <recommendedName>
        <fullName evidence="3">Nucleotide-diphospho-sugar transferase</fullName>
    </recommendedName>
</protein>
<comment type="caution">
    <text evidence="1">The sequence shown here is derived from an EMBL/GenBank/DDBJ whole genome shotgun (WGS) entry which is preliminary data.</text>
</comment>
<name>A0AAN7TCX2_9EURO</name>
<proteinExistence type="predicted"/>
<dbReference type="Gene3D" id="3.90.550.10">
    <property type="entry name" value="Spore Coat Polysaccharide Biosynthesis Protein SpsA, Chain A"/>
    <property type="match status" value="1"/>
</dbReference>
<accession>A0AAN7TCX2</accession>
<reference evidence="1 2" key="1">
    <citation type="submission" date="2023-08" db="EMBL/GenBank/DDBJ databases">
        <title>Black Yeasts Isolated from many extreme environments.</title>
        <authorList>
            <person name="Coleine C."/>
            <person name="Stajich J.E."/>
            <person name="Selbmann L."/>
        </authorList>
    </citation>
    <scope>NUCLEOTIDE SEQUENCE [LARGE SCALE GENOMIC DNA]</scope>
    <source>
        <strain evidence="1 2">CCFEE 5910</strain>
    </source>
</reference>
<dbReference type="Pfam" id="PF01501">
    <property type="entry name" value="Glyco_transf_8"/>
    <property type="match status" value="1"/>
</dbReference>
<dbReference type="InterPro" id="IPR029044">
    <property type="entry name" value="Nucleotide-diphossugar_trans"/>
</dbReference>
<dbReference type="PANTHER" id="PTHR11183">
    <property type="entry name" value="GLYCOGENIN SUBFAMILY MEMBER"/>
    <property type="match status" value="1"/>
</dbReference>
<dbReference type="GO" id="GO:0016757">
    <property type="term" value="F:glycosyltransferase activity"/>
    <property type="evidence" value="ECO:0007669"/>
    <property type="project" value="InterPro"/>
</dbReference>
<evidence type="ECO:0000313" key="2">
    <source>
        <dbReference type="Proteomes" id="UP001309876"/>
    </source>
</evidence>
<organism evidence="1 2">
    <name type="scientific">Lithohypha guttulata</name>
    <dbReference type="NCBI Taxonomy" id="1690604"/>
    <lineage>
        <taxon>Eukaryota</taxon>
        <taxon>Fungi</taxon>
        <taxon>Dikarya</taxon>
        <taxon>Ascomycota</taxon>
        <taxon>Pezizomycotina</taxon>
        <taxon>Eurotiomycetes</taxon>
        <taxon>Chaetothyriomycetidae</taxon>
        <taxon>Chaetothyriales</taxon>
        <taxon>Trichomeriaceae</taxon>
        <taxon>Lithohypha</taxon>
    </lineage>
</organism>
<dbReference type="Proteomes" id="UP001309876">
    <property type="component" value="Unassembled WGS sequence"/>
</dbReference>
<dbReference type="InterPro" id="IPR050587">
    <property type="entry name" value="GNT1/Glycosyltrans_8"/>
</dbReference>
<dbReference type="InterPro" id="IPR002495">
    <property type="entry name" value="Glyco_trans_8"/>
</dbReference>
<keyword evidence="2" id="KW-1185">Reference proteome</keyword>
<dbReference type="SUPFAM" id="SSF53448">
    <property type="entry name" value="Nucleotide-diphospho-sugar transferases"/>
    <property type="match status" value="1"/>
</dbReference>
<dbReference type="AlphaFoldDB" id="A0AAN7TCX2"/>
<dbReference type="EMBL" id="JAVRRJ010000001">
    <property type="protein sequence ID" value="KAK5090779.1"/>
    <property type="molecule type" value="Genomic_DNA"/>
</dbReference>
<evidence type="ECO:0008006" key="3">
    <source>
        <dbReference type="Google" id="ProtNLM"/>
    </source>
</evidence>
<sequence>MPNRHSIMGSLTPDQEPTCWVTLVTKPSYLPGVIVLAHTLDQQKSKYPFVVQYTDSLGDEAIAALKAEGARSGRMIPSHVQLLLPRDGQENMAGIAVAERFRDTFTKLRAFEVYKQGYQRACFLDADMAAFQNPDDVFNTDIPRDWIASTHACICTPDSASWAPAAWQKGNCAYTPLTAPDQIQDDTESRPTYGLLNGGLFLFYPSEDLWVRMMGFFNYTERLKDYQFPDQDFLADFFRHQWKPISWKYNAIKTHPYIHPPLWSKEKLVILHYIVDKPWERRVSPDGIGGHKGRDGEIHLWWEAIYDDWQKTQKANSDIMSYMKKLVYTKDPITEKTPLTFVPGTLEDVKPYAEILGWEDPRK</sequence>
<gene>
    <name evidence="1" type="ORF">LTR05_000956</name>
</gene>
<evidence type="ECO:0000313" key="1">
    <source>
        <dbReference type="EMBL" id="KAK5090779.1"/>
    </source>
</evidence>